<dbReference type="EC" id="1.-.-.-" evidence="8"/>
<keyword evidence="7 8" id="KW-0520">NAD</keyword>
<dbReference type="InterPro" id="IPR026021">
    <property type="entry name" value="YdjA-like"/>
</dbReference>
<evidence type="ECO:0000256" key="1">
    <source>
        <dbReference type="ARBA" id="ARBA00001917"/>
    </source>
</evidence>
<organism evidence="10 11">
    <name type="scientific">Cyclobacterium plantarum</name>
    <dbReference type="NCBI Taxonomy" id="2716263"/>
    <lineage>
        <taxon>Bacteria</taxon>
        <taxon>Pseudomonadati</taxon>
        <taxon>Bacteroidota</taxon>
        <taxon>Cytophagia</taxon>
        <taxon>Cytophagales</taxon>
        <taxon>Cyclobacteriaceae</taxon>
        <taxon>Cyclobacterium</taxon>
    </lineage>
</organism>
<proteinExistence type="inferred from homology"/>
<dbReference type="EMBL" id="JAANYN010000003">
    <property type="protein sequence ID" value="NHE56922.1"/>
    <property type="molecule type" value="Genomic_DNA"/>
</dbReference>
<keyword evidence="6 8" id="KW-0560">Oxidoreductase</keyword>
<dbReference type="RefSeq" id="WP_166145780.1">
    <property type="nucleotide sequence ID" value="NZ_JAANYN010000003.1"/>
</dbReference>
<keyword evidence="4 8" id="KW-0288">FMN</keyword>
<evidence type="ECO:0000256" key="5">
    <source>
        <dbReference type="ARBA" id="ARBA00022857"/>
    </source>
</evidence>
<dbReference type="CDD" id="cd02135">
    <property type="entry name" value="YdjA-like"/>
    <property type="match status" value="1"/>
</dbReference>
<reference evidence="10 11" key="1">
    <citation type="submission" date="2020-03" db="EMBL/GenBank/DDBJ databases">
        <title>Cyclobacterium plantarum sp. nov., a marine bacterium isolated from a coastal-marine wetland.</title>
        <authorList>
            <person name="Sanchez-Porro C."/>
            <person name="Ventosa A."/>
            <person name="Amoozegar M."/>
        </authorList>
    </citation>
    <scope>NUCLEOTIDE SEQUENCE [LARGE SCALE GENOMIC DNA]</scope>
    <source>
        <strain evidence="10 11">GBPx2</strain>
    </source>
</reference>
<dbReference type="InterPro" id="IPR052530">
    <property type="entry name" value="NAD(P)H_nitroreductase"/>
</dbReference>
<gene>
    <name evidence="10" type="ORF">G9Q97_08870</name>
</gene>
<keyword evidence="3 8" id="KW-0285">Flavoprotein</keyword>
<dbReference type="Pfam" id="PF00881">
    <property type="entry name" value="Nitroreductase"/>
    <property type="match status" value="1"/>
</dbReference>
<accession>A0ABX0H5U7</accession>
<dbReference type="PANTHER" id="PTHR43821">
    <property type="entry name" value="NAD(P)H NITROREDUCTASE YDJA-RELATED"/>
    <property type="match status" value="1"/>
</dbReference>
<evidence type="ECO:0000259" key="9">
    <source>
        <dbReference type="Pfam" id="PF00881"/>
    </source>
</evidence>
<dbReference type="InterPro" id="IPR000415">
    <property type="entry name" value="Nitroreductase-like"/>
</dbReference>
<evidence type="ECO:0000256" key="4">
    <source>
        <dbReference type="ARBA" id="ARBA00022643"/>
    </source>
</evidence>
<evidence type="ECO:0000256" key="8">
    <source>
        <dbReference type="PIRNR" id="PIRNR000232"/>
    </source>
</evidence>
<dbReference type="PIRSF" id="PIRSF000232">
    <property type="entry name" value="YdjA"/>
    <property type="match status" value="1"/>
</dbReference>
<feature type="domain" description="Nitroreductase" evidence="9">
    <location>
        <begin position="16"/>
        <end position="176"/>
    </location>
</feature>
<evidence type="ECO:0000256" key="3">
    <source>
        <dbReference type="ARBA" id="ARBA00022630"/>
    </source>
</evidence>
<dbReference type="PANTHER" id="PTHR43821:SF1">
    <property type="entry name" value="NAD(P)H NITROREDUCTASE YDJA-RELATED"/>
    <property type="match status" value="1"/>
</dbReference>
<dbReference type="InterPro" id="IPR029479">
    <property type="entry name" value="Nitroreductase"/>
</dbReference>
<sequence>MNNRPIFNIEEVNKIIRNRRSQFVAQFKENDPVDEHIILEMLENANWAPTHKLTEPWRFVVFSGEGLHKLAEFQSNLYKERSEKSGKFIAATYNKFRENPLKASHIIAICMKKDLRANLPEMEEVAAVSMAVQNMYLTASAHGLAAYWGTGGPTFWPEAKPFFGLAEEDMLMGFFYVAKPASDRWPEGRRNPISEKVTWIREK</sequence>
<protein>
    <recommendedName>
        <fullName evidence="8">Putative NAD(P)H nitroreductase</fullName>
        <ecNumber evidence="8">1.-.-.-</ecNumber>
    </recommendedName>
</protein>
<evidence type="ECO:0000256" key="7">
    <source>
        <dbReference type="ARBA" id="ARBA00023027"/>
    </source>
</evidence>
<comment type="cofactor">
    <cofactor evidence="1 8">
        <name>FMN</name>
        <dbReference type="ChEBI" id="CHEBI:58210"/>
    </cofactor>
</comment>
<evidence type="ECO:0000313" key="11">
    <source>
        <dbReference type="Proteomes" id="UP000649799"/>
    </source>
</evidence>
<dbReference type="SUPFAM" id="SSF55469">
    <property type="entry name" value="FMN-dependent nitroreductase-like"/>
    <property type="match status" value="1"/>
</dbReference>
<evidence type="ECO:0000256" key="2">
    <source>
        <dbReference type="ARBA" id="ARBA00007118"/>
    </source>
</evidence>
<comment type="caution">
    <text evidence="10">The sequence shown here is derived from an EMBL/GenBank/DDBJ whole genome shotgun (WGS) entry which is preliminary data.</text>
</comment>
<dbReference type="Gene3D" id="3.40.109.10">
    <property type="entry name" value="NADH Oxidase"/>
    <property type="match status" value="1"/>
</dbReference>
<comment type="similarity">
    <text evidence="2 8">Belongs to the nitroreductase family.</text>
</comment>
<evidence type="ECO:0000313" key="10">
    <source>
        <dbReference type="EMBL" id="NHE56922.1"/>
    </source>
</evidence>
<name>A0ABX0H5U7_9BACT</name>
<keyword evidence="5 8" id="KW-0521">NADP</keyword>
<dbReference type="Proteomes" id="UP000649799">
    <property type="component" value="Unassembled WGS sequence"/>
</dbReference>
<evidence type="ECO:0000256" key="6">
    <source>
        <dbReference type="ARBA" id="ARBA00023002"/>
    </source>
</evidence>
<keyword evidence="11" id="KW-1185">Reference proteome</keyword>